<keyword evidence="5" id="KW-0539">Nucleus</keyword>
<protein>
    <recommendedName>
        <fullName evidence="7">PSP proline-rich domain-containing protein</fullName>
    </recommendedName>
</protein>
<feature type="region of interest" description="Disordered" evidence="6">
    <location>
        <begin position="318"/>
        <end position="382"/>
    </location>
</feature>
<evidence type="ECO:0000256" key="6">
    <source>
        <dbReference type="SAM" id="MobiDB-lite"/>
    </source>
</evidence>
<keyword evidence="2" id="KW-0479">Metal-binding</keyword>
<keyword evidence="9" id="KW-1185">Reference proteome</keyword>
<dbReference type="PANTHER" id="PTHR13316:SF0">
    <property type="entry name" value="ZINC FINGER CCHC DOMAIN-CONTAINING PROTEIN 8"/>
    <property type="match status" value="1"/>
</dbReference>
<dbReference type="AlphaFoldDB" id="A0A9J6G596"/>
<comment type="caution">
    <text evidence="8">The sequence shown here is derived from an EMBL/GenBank/DDBJ whole genome shotgun (WGS) entry which is preliminary data.</text>
</comment>
<feature type="compositionally biased region" description="Polar residues" evidence="6">
    <location>
        <begin position="343"/>
        <end position="360"/>
    </location>
</feature>
<dbReference type="OrthoDB" id="8026949at2759"/>
<sequence length="458" mass="51086">MLHRESRVLLKIARMGHSEMQRLLGTARIAHSEMPTLPKTARMARAETLTLPAMATTAHPGIRTLLNTVRMACAKMLVLAKIARMVPSKTLAPKGTAKRMTHLQNAKSSFECFNCGGGHLLYDCPKELDSARVAQKRREMARERDSGPKKMRYFEYEMQCQRFQPGKLSEELLDALDVRRNELPCFTYKMRVLGYPPGWLKDAEVEESGLEIYGLDDKNANDGEDEEVQYDPTRLISFPGFNVPMPEGVDDRWVDYEMAPMMQHQLRSEAEKYMNEQAAKRVDQRKKLPATAVRPSPAAVQAVDTNVEDDEIEEGQICGESSAENSPEIGSGSPGTTPVPDSVCTTPSMPLDTACTSSPMDVSPKPDTVENGDCASTEEPAAESPKVRLRKVTLGTPILLGFSEYTSLPPRENFAKGVSEFIPFENLPNTTGRYNKLRQVIDKVRAMRQEDKRQAGDQ</sequence>
<evidence type="ECO:0000256" key="5">
    <source>
        <dbReference type="ARBA" id="ARBA00023242"/>
    </source>
</evidence>
<dbReference type="SMART" id="SM00581">
    <property type="entry name" value="PSP"/>
    <property type="match status" value="1"/>
</dbReference>
<dbReference type="VEuPathDB" id="VectorBase:HLOH_064054"/>
<gene>
    <name evidence="8" type="ORF">HPB48_007655</name>
</gene>
<organism evidence="8 9">
    <name type="scientific">Haemaphysalis longicornis</name>
    <name type="common">Bush tick</name>
    <dbReference type="NCBI Taxonomy" id="44386"/>
    <lineage>
        <taxon>Eukaryota</taxon>
        <taxon>Metazoa</taxon>
        <taxon>Ecdysozoa</taxon>
        <taxon>Arthropoda</taxon>
        <taxon>Chelicerata</taxon>
        <taxon>Arachnida</taxon>
        <taxon>Acari</taxon>
        <taxon>Parasitiformes</taxon>
        <taxon>Ixodida</taxon>
        <taxon>Ixodoidea</taxon>
        <taxon>Ixodidae</taxon>
        <taxon>Haemaphysalinae</taxon>
        <taxon>Haemaphysalis</taxon>
    </lineage>
</organism>
<dbReference type="GO" id="GO:0071013">
    <property type="term" value="C:catalytic step 2 spliceosome"/>
    <property type="evidence" value="ECO:0007669"/>
    <property type="project" value="TreeGrafter"/>
</dbReference>
<evidence type="ECO:0000256" key="3">
    <source>
        <dbReference type="ARBA" id="ARBA00022771"/>
    </source>
</evidence>
<evidence type="ECO:0000256" key="4">
    <source>
        <dbReference type="ARBA" id="ARBA00022833"/>
    </source>
</evidence>
<evidence type="ECO:0000313" key="9">
    <source>
        <dbReference type="Proteomes" id="UP000821853"/>
    </source>
</evidence>
<proteinExistence type="predicted"/>
<keyword evidence="3" id="KW-0863">Zinc-finger</keyword>
<keyword evidence="4" id="KW-0862">Zinc</keyword>
<dbReference type="InterPro" id="IPR052115">
    <property type="entry name" value="NEXT_complex_subunit_ZCCHC8"/>
</dbReference>
<reference evidence="8 9" key="1">
    <citation type="journal article" date="2020" name="Cell">
        <title>Large-Scale Comparative Analyses of Tick Genomes Elucidate Their Genetic Diversity and Vector Capacities.</title>
        <authorList>
            <consortium name="Tick Genome and Microbiome Consortium (TIGMIC)"/>
            <person name="Jia N."/>
            <person name="Wang J."/>
            <person name="Shi W."/>
            <person name="Du L."/>
            <person name="Sun Y."/>
            <person name="Zhan W."/>
            <person name="Jiang J.F."/>
            <person name="Wang Q."/>
            <person name="Zhang B."/>
            <person name="Ji P."/>
            <person name="Bell-Sakyi L."/>
            <person name="Cui X.M."/>
            <person name="Yuan T.T."/>
            <person name="Jiang B.G."/>
            <person name="Yang W.F."/>
            <person name="Lam T.T."/>
            <person name="Chang Q.C."/>
            <person name="Ding S.J."/>
            <person name="Wang X.J."/>
            <person name="Zhu J.G."/>
            <person name="Ruan X.D."/>
            <person name="Zhao L."/>
            <person name="Wei J.T."/>
            <person name="Ye R.Z."/>
            <person name="Que T.C."/>
            <person name="Du C.H."/>
            <person name="Zhou Y.H."/>
            <person name="Cheng J.X."/>
            <person name="Dai P.F."/>
            <person name="Guo W.B."/>
            <person name="Han X.H."/>
            <person name="Huang E.J."/>
            <person name="Li L.F."/>
            <person name="Wei W."/>
            <person name="Gao Y.C."/>
            <person name="Liu J.Z."/>
            <person name="Shao H.Z."/>
            <person name="Wang X."/>
            <person name="Wang C.C."/>
            <person name="Yang T.C."/>
            <person name="Huo Q.B."/>
            <person name="Li W."/>
            <person name="Chen H.Y."/>
            <person name="Chen S.E."/>
            <person name="Zhou L.G."/>
            <person name="Ni X.B."/>
            <person name="Tian J.H."/>
            <person name="Sheng Y."/>
            <person name="Liu T."/>
            <person name="Pan Y.S."/>
            <person name="Xia L.Y."/>
            <person name="Li J."/>
            <person name="Zhao F."/>
            <person name="Cao W.C."/>
        </authorList>
    </citation>
    <scope>NUCLEOTIDE SEQUENCE [LARGE SCALE GENOMIC DNA]</scope>
    <source>
        <strain evidence="8">HaeL-2018</strain>
    </source>
</reference>
<dbReference type="Proteomes" id="UP000821853">
    <property type="component" value="Chromosome 3"/>
</dbReference>
<evidence type="ECO:0000256" key="1">
    <source>
        <dbReference type="ARBA" id="ARBA00004123"/>
    </source>
</evidence>
<evidence type="ECO:0000313" key="8">
    <source>
        <dbReference type="EMBL" id="KAH9369688.1"/>
    </source>
</evidence>
<dbReference type="PANTHER" id="PTHR13316">
    <property type="entry name" value="ZINC FINGER, CCHC DOMAIN CONTAINING 8"/>
    <property type="match status" value="1"/>
</dbReference>
<evidence type="ECO:0000259" key="7">
    <source>
        <dbReference type="SMART" id="SM00581"/>
    </source>
</evidence>
<dbReference type="EMBL" id="JABSTR010000005">
    <property type="protein sequence ID" value="KAH9369688.1"/>
    <property type="molecule type" value="Genomic_DNA"/>
</dbReference>
<feature type="domain" description="PSP proline-rich" evidence="7">
    <location>
        <begin position="160"/>
        <end position="212"/>
    </location>
</feature>
<evidence type="ECO:0000256" key="2">
    <source>
        <dbReference type="ARBA" id="ARBA00022723"/>
    </source>
</evidence>
<comment type="subcellular location">
    <subcellularLocation>
        <location evidence="1">Nucleus</location>
    </subcellularLocation>
</comment>
<dbReference type="OMA" id="MFYRLRV"/>
<dbReference type="Pfam" id="PF04046">
    <property type="entry name" value="PSP"/>
    <property type="match status" value="1"/>
</dbReference>
<dbReference type="InterPro" id="IPR006568">
    <property type="entry name" value="PSP_pro-rich"/>
</dbReference>
<dbReference type="GO" id="GO:0008270">
    <property type="term" value="F:zinc ion binding"/>
    <property type="evidence" value="ECO:0007669"/>
    <property type="project" value="UniProtKB-KW"/>
</dbReference>
<accession>A0A9J6G596</accession>
<name>A0A9J6G596_HAELO</name>
<dbReference type="GO" id="GO:0003723">
    <property type="term" value="F:RNA binding"/>
    <property type="evidence" value="ECO:0007669"/>
    <property type="project" value="TreeGrafter"/>
</dbReference>